<dbReference type="GO" id="GO:0008757">
    <property type="term" value="F:S-adenosylmethionine-dependent methyltransferase activity"/>
    <property type="evidence" value="ECO:0007669"/>
    <property type="project" value="UniProtKB-ARBA"/>
</dbReference>
<dbReference type="SUPFAM" id="SSF53335">
    <property type="entry name" value="S-adenosyl-L-methionine-dependent methyltransferases"/>
    <property type="match status" value="1"/>
</dbReference>
<dbReference type="GO" id="GO:0008173">
    <property type="term" value="F:RNA methyltransferase activity"/>
    <property type="evidence" value="ECO:0007669"/>
    <property type="project" value="UniProtKB-ARBA"/>
</dbReference>
<evidence type="ECO:0000313" key="6">
    <source>
        <dbReference type="Proteomes" id="UP000078387"/>
    </source>
</evidence>
<dbReference type="VEuPathDB" id="AmoebaDB:KM1_089880"/>
<evidence type="ECO:0000259" key="4">
    <source>
        <dbReference type="Pfam" id="PF08242"/>
    </source>
</evidence>
<keyword evidence="2 5" id="KW-0489">Methyltransferase</keyword>
<dbReference type="VEuPathDB" id="AmoebaDB:EHI7A_065760"/>
<dbReference type="Pfam" id="PF08242">
    <property type="entry name" value="Methyltransf_12"/>
    <property type="match status" value="1"/>
</dbReference>
<proteinExistence type="inferred from homology"/>
<comment type="caution">
    <text evidence="5">The sequence shown here is derived from an EMBL/GenBank/DDBJ whole genome shotgun (WGS) entry which is preliminary data.</text>
</comment>
<feature type="domain" description="Methyltransferase type 12" evidence="4">
    <location>
        <begin position="59"/>
        <end position="158"/>
    </location>
</feature>
<dbReference type="VEuPathDB" id="AmoebaDB:EHI5A_095900"/>
<dbReference type="Gene3D" id="3.40.50.150">
    <property type="entry name" value="Vaccinia Virus protein VP39"/>
    <property type="match status" value="1"/>
</dbReference>
<evidence type="ECO:0000256" key="3">
    <source>
        <dbReference type="ARBA" id="ARBA00022679"/>
    </source>
</evidence>
<evidence type="ECO:0000256" key="2">
    <source>
        <dbReference type="ARBA" id="ARBA00022603"/>
    </source>
</evidence>
<organism evidence="5 6">
    <name type="scientific">Entamoeba histolytica</name>
    <dbReference type="NCBI Taxonomy" id="5759"/>
    <lineage>
        <taxon>Eukaryota</taxon>
        <taxon>Amoebozoa</taxon>
        <taxon>Evosea</taxon>
        <taxon>Archamoebae</taxon>
        <taxon>Mastigamoebida</taxon>
        <taxon>Entamoebidae</taxon>
        <taxon>Entamoeba</taxon>
    </lineage>
</organism>
<evidence type="ECO:0000256" key="1">
    <source>
        <dbReference type="ARBA" id="ARBA00009725"/>
    </source>
</evidence>
<dbReference type="EMBL" id="BDEQ01000001">
    <property type="protein sequence ID" value="GAT93134.1"/>
    <property type="molecule type" value="Genomic_DNA"/>
</dbReference>
<dbReference type="GO" id="GO:0032259">
    <property type="term" value="P:methylation"/>
    <property type="evidence" value="ECO:0007669"/>
    <property type="project" value="UniProtKB-KW"/>
</dbReference>
<dbReference type="AlphaFoldDB" id="A0A175JI55"/>
<gene>
    <name evidence="5" type="ORF">CL6EHI_069570</name>
</gene>
<dbReference type="InterPro" id="IPR026113">
    <property type="entry name" value="METTL2/6/8-like"/>
</dbReference>
<dbReference type="eggNOG" id="KOG2361">
    <property type="taxonomic scope" value="Eukaryota"/>
</dbReference>
<comment type="similarity">
    <text evidence="1">Belongs to the methyltransferase superfamily. METL family.</text>
</comment>
<dbReference type="InterPro" id="IPR013217">
    <property type="entry name" value="Methyltransf_12"/>
</dbReference>
<sequence>MTVLPEKIFKRHEEKAQMYWDKFYLKRRGFVASSKERNWMCREFKEIVYDPRDDIDVFEIGCGVGNSMVPLLRVNPSLKFYACDIAPKAVDAVNADEYLKGYLTAFVQDITQPIPTSIMTDYSVDYILLVFVLSTISPSMFNQTLKNLDRVLRPGGVFFFRDYGEGDMKQDIFEKRGNKLSERFYLRQDGTRIYFFSEEETSNFCKMLGYESMEQKMVCNTNINHKKNLTMVRKYIQAKWRKPLN</sequence>
<dbReference type="InterPro" id="IPR029063">
    <property type="entry name" value="SAM-dependent_MTases_sf"/>
</dbReference>
<dbReference type="PANTHER" id="PTHR22809">
    <property type="entry name" value="METHYLTRANSFERASE-RELATED"/>
    <property type="match status" value="1"/>
</dbReference>
<dbReference type="PANTHER" id="PTHR22809:SF5">
    <property type="entry name" value="TRNA N(3)-METHYLCYTIDINE METHYLTRANSFERASE METTL6"/>
    <property type="match status" value="1"/>
</dbReference>
<dbReference type="CDD" id="cd02440">
    <property type="entry name" value="AdoMet_MTases"/>
    <property type="match status" value="1"/>
</dbReference>
<keyword evidence="3 5" id="KW-0808">Transferase</keyword>
<dbReference type="Proteomes" id="UP000078387">
    <property type="component" value="Unassembled WGS sequence"/>
</dbReference>
<dbReference type="VEuPathDB" id="AmoebaDB:EHI_069570"/>
<evidence type="ECO:0000313" key="5">
    <source>
        <dbReference type="EMBL" id="GAT93134.1"/>
    </source>
</evidence>
<reference evidence="5 6" key="1">
    <citation type="submission" date="2016-05" db="EMBL/GenBank/DDBJ databases">
        <title>First whole genome sequencing of Entamoeba histolytica HM1:IMSS-clone-6.</title>
        <authorList>
            <person name="Mukherjee Avik.K."/>
            <person name="Izumyama S."/>
            <person name="Nakada-Tsukui K."/>
            <person name="Nozaki T."/>
        </authorList>
    </citation>
    <scope>NUCLEOTIDE SEQUENCE [LARGE SCALE GENOMIC DNA]</scope>
    <source>
        <strain evidence="5 6">HM1:IMSS clone 6</strain>
    </source>
</reference>
<dbReference type="PIRSF" id="PIRSF037755">
    <property type="entry name" value="Mettl2_prd"/>
    <property type="match status" value="1"/>
</dbReference>
<name>A0A175JI55_ENTHI</name>
<protein>
    <submittedName>
        <fullName evidence="5">Methyltransferase-like protein 2 putative</fullName>
    </submittedName>
</protein>
<dbReference type="VEuPathDB" id="AmoebaDB:EHI8A_063220"/>
<accession>A0A175JI55</accession>